<evidence type="ECO:0000313" key="1">
    <source>
        <dbReference type="EMBL" id="MPC77239.1"/>
    </source>
</evidence>
<sequence length="72" mass="7753">MSNLGTFMILSPEGDSEAGLEVAAHNCVLLASIQDSQQLIKDIIMLDQATTSVEPLKSGSHRTLDLLDHGKF</sequence>
<accession>A0A5B7I5R3</accession>
<evidence type="ECO:0000313" key="2">
    <source>
        <dbReference type="Proteomes" id="UP000324222"/>
    </source>
</evidence>
<proteinExistence type="predicted"/>
<organism evidence="1 2">
    <name type="scientific">Portunus trituberculatus</name>
    <name type="common">Swimming crab</name>
    <name type="synonym">Neptunus trituberculatus</name>
    <dbReference type="NCBI Taxonomy" id="210409"/>
    <lineage>
        <taxon>Eukaryota</taxon>
        <taxon>Metazoa</taxon>
        <taxon>Ecdysozoa</taxon>
        <taxon>Arthropoda</taxon>
        <taxon>Crustacea</taxon>
        <taxon>Multicrustacea</taxon>
        <taxon>Malacostraca</taxon>
        <taxon>Eumalacostraca</taxon>
        <taxon>Eucarida</taxon>
        <taxon>Decapoda</taxon>
        <taxon>Pleocyemata</taxon>
        <taxon>Brachyura</taxon>
        <taxon>Eubrachyura</taxon>
        <taxon>Portunoidea</taxon>
        <taxon>Portunidae</taxon>
        <taxon>Portuninae</taxon>
        <taxon>Portunus</taxon>
    </lineage>
</organism>
<dbReference type="EMBL" id="VSRR010045372">
    <property type="protein sequence ID" value="MPC77239.1"/>
    <property type="molecule type" value="Genomic_DNA"/>
</dbReference>
<gene>
    <name evidence="1" type="ORF">E2C01_071688</name>
</gene>
<protein>
    <submittedName>
        <fullName evidence="1">Uncharacterized protein</fullName>
    </submittedName>
</protein>
<reference evidence="1 2" key="1">
    <citation type="submission" date="2019-05" db="EMBL/GenBank/DDBJ databases">
        <title>Another draft genome of Portunus trituberculatus and its Hox gene families provides insights of decapod evolution.</title>
        <authorList>
            <person name="Jeong J.-H."/>
            <person name="Song I."/>
            <person name="Kim S."/>
            <person name="Choi T."/>
            <person name="Kim D."/>
            <person name="Ryu S."/>
            <person name="Kim W."/>
        </authorList>
    </citation>
    <scope>NUCLEOTIDE SEQUENCE [LARGE SCALE GENOMIC DNA]</scope>
    <source>
        <tissue evidence="1">Muscle</tissue>
    </source>
</reference>
<dbReference type="Proteomes" id="UP000324222">
    <property type="component" value="Unassembled WGS sequence"/>
</dbReference>
<dbReference type="AlphaFoldDB" id="A0A5B7I5R3"/>
<keyword evidence="2" id="KW-1185">Reference proteome</keyword>
<name>A0A5B7I5R3_PORTR</name>
<comment type="caution">
    <text evidence="1">The sequence shown here is derived from an EMBL/GenBank/DDBJ whole genome shotgun (WGS) entry which is preliminary data.</text>
</comment>